<feature type="domain" description="RNA-editing substrate-binding complex 6 protein" evidence="1">
    <location>
        <begin position="33"/>
        <end position="261"/>
    </location>
</feature>
<dbReference type="KEGG" id="beq:BEWA_004670"/>
<protein>
    <recommendedName>
        <fullName evidence="1">RNA-editing substrate-binding complex 6 protein domain-containing protein</fullName>
    </recommendedName>
</protein>
<dbReference type="Pfam" id="PF26188">
    <property type="entry name" value="RESC6"/>
    <property type="match status" value="1"/>
</dbReference>
<reference evidence="2 3" key="1">
    <citation type="journal article" date="2012" name="BMC Genomics">
        <title>Comparative genomic analysis and phylogenetic position of Theileria equi.</title>
        <authorList>
            <person name="Kappmeyer L.S."/>
            <person name="Thiagarajan M."/>
            <person name="Herndon D.R."/>
            <person name="Ramsay J.D."/>
            <person name="Caler E."/>
            <person name="Djikeng A."/>
            <person name="Gillespie J.J."/>
            <person name="Lau A.O."/>
            <person name="Roalson E.H."/>
            <person name="Silva J.C."/>
            <person name="Silva M.G."/>
            <person name="Suarez C.E."/>
            <person name="Ueti M.W."/>
            <person name="Nene V.M."/>
            <person name="Mealey R.H."/>
            <person name="Knowles D.P."/>
            <person name="Brayton K.A."/>
        </authorList>
    </citation>
    <scope>NUCLEOTIDE SEQUENCE [LARGE SCALE GENOMIC DNA]</scope>
    <source>
        <strain evidence="2 3">WA</strain>
    </source>
</reference>
<keyword evidence="3" id="KW-1185">Reference proteome</keyword>
<accession>L0B1Q3</accession>
<dbReference type="AlphaFoldDB" id="L0B1Q3"/>
<gene>
    <name evidence="2" type="ORF">BEWA_004670</name>
</gene>
<organism evidence="2 3">
    <name type="scientific">Theileria equi strain WA</name>
    <dbReference type="NCBI Taxonomy" id="1537102"/>
    <lineage>
        <taxon>Eukaryota</taxon>
        <taxon>Sar</taxon>
        <taxon>Alveolata</taxon>
        <taxon>Apicomplexa</taxon>
        <taxon>Aconoidasida</taxon>
        <taxon>Piroplasmida</taxon>
        <taxon>Theileriidae</taxon>
        <taxon>Theileria</taxon>
    </lineage>
</organism>
<dbReference type="Proteomes" id="UP000031512">
    <property type="component" value="Chromosome 3"/>
</dbReference>
<dbReference type="VEuPathDB" id="PiroplasmaDB:BEWA_004670"/>
<dbReference type="OrthoDB" id="361706at2759"/>
<name>L0B1Q3_THEEQ</name>
<dbReference type="RefSeq" id="XP_004830725.1">
    <property type="nucleotide sequence ID" value="XM_004830668.1"/>
</dbReference>
<proteinExistence type="predicted"/>
<dbReference type="GeneID" id="15805297"/>
<sequence>MCNRIHEFSFFEIRIIARNLSIIFETEDAQRWSEPIANFALKRSQLMPMNILCPLVNSIAKIGHRDEGFYEKIFEIGVERIKEAQSIDLVTLSQTIVLLKMSRILTNWETIRKTMSKICTEVSTPRILSSISATDAVLFIYSLAKTNHLNKAAFRSVVDVILDMDPKEFEPCHMPLVLYSFAAFKFKKARPLSIIMGHISAIVEQMTPAHISNCLCSLTRLEIRNIDLVNALVDKTKTMLDTIQARELGNIVYGLSNLEYDNLDFINELIEKFLTLDRVDEFSCVHILYAMGRYKINNEETIHEIIKKIEGSLERIPSLSLIHIVWSCSRLGCNRFDMIERSVDELRTRSLNKHEQEYFDKVVAKI</sequence>
<evidence type="ECO:0000313" key="3">
    <source>
        <dbReference type="Proteomes" id="UP000031512"/>
    </source>
</evidence>
<dbReference type="EMBL" id="CP001670">
    <property type="protein sequence ID" value="AFZ81059.1"/>
    <property type="molecule type" value="Genomic_DNA"/>
</dbReference>
<evidence type="ECO:0000259" key="1">
    <source>
        <dbReference type="Pfam" id="PF26188"/>
    </source>
</evidence>
<dbReference type="eggNOG" id="ENOG502QXC3">
    <property type="taxonomic scope" value="Eukaryota"/>
</dbReference>
<dbReference type="InterPro" id="IPR058917">
    <property type="entry name" value="RESC6_dom"/>
</dbReference>
<evidence type="ECO:0000313" key="2">
    <source>
        <dbReference type="EMBL" id="AFZ81059.1"/>
    </source>
</evidence>